<dbReference type="InterPro" id="IPR016683">
    <property type="entry name" value="Glyco_trans_28_RedA_prd"/>
</dbReference>
<dbReference type="Pfam" id="PF04101">
    <property type="entry name" value="Glyco_tran_28_C"/>
    <property type="match status" value="1"/>
</dbReference>
<dbReference type="Gene3D" id="3.40.50.2000">
    <property type="entry name" value="Glycogen Phosphorylase B"/>
    <property type="match status" value="1"/>
</dbReference>
<dbReference type="PIRSF" id="PIRSF017085">
    <property type="entry name" value="Glycosyltransf_RedA_prd"/>
    <property type="match status" value="1"/>
</dbReference>
<dbReference type="GO" id="GO:0016758">
    <property type="term" value="F:hexosyltransferase activity"/>
    <property type="evidence" value="ECO:0007669"/>
    <property type="project" value="InterPro"/>
</dbReference>
<evidence type="ECO:0000313" key="2">
    <source>
        <dbReference type="EMBL" id="HGU31880.1"/>
    </source>
</evidence>
<dbReference type="PANTHER" id="PTHR21015:SF28">
    <property type="entry name" value="SLL1722 PROTEIN"/>
    <property type="match status" value="1"/>
</dbReference>
<dbReference type="PANTHER" id="PTHR21015">
    <property type="entry name" value="UDP-N-ACETYLGLUCOSAMINE--N-ACETYLMURAMYL-(PENTAPEPTIDE) PYROPHOSPHORYL-UNDECAPRENOL N-ACETYLGLUCOSAMINE TRANSFERASE 1"/>
    <property type="match status" value="1"/>
</dbReference>
<comment type="caution">
    <text evidence="2">The sequence shown here is derived from an EMBL/GenBank/DDBJ whole genome shotgun (WGS) entry which is preliminary data.</text>
</comment>
<protein>
    <submittedName>
        <fullName evidence="2">Glycosyltransferase</fullName>
    </submittedName>
</protein>
<keyword evidence="2" id="KW-0808">Transferase</keyword>
<evidence type="ECO:0000259" key="1">
    <source>
        <dbReference type="Pfam" id="PF04101"/>
    </source>
</evidence>
<dbReference type="AlphaFoldDB" id="A0A7C4ML30"/>
<name>A0A7C4ML30_9BACT</name>
<dbReference type="EMBL" id="DSUH01000071">
    <property type="protein sequence ID" value="HGU31880.1"/>
    <property type="molecule type" value="Genomic_DNA"/>
</dbReference>
<reference evidence="2" key="1">
    <citation type="journal article" date="2020" name="mSystems">
        <title>Genome- and Community-Level Interaction Insights into Carbon Utilization and Element Cycling Functions of Hydrothermarchaeota in Hydrothermal Sediment.</title>
        <authorList>
            <person name="Zhou Z."/>
            <person name="Liu Y."/>
            <person name="Xu W."/>
            <person name="Pan J."/>
            <person name="Luo Z.H."/>
            <person name="Li M."/>
        </authorList>
    </citation>
    <scope>NUCLEOTIDE SEQUENCE [LARGE SCALE GENOMIC DNA]</scope>
    <source>
        <strain evidence="2">SpSt-477</strain>
    </source>
</reference>
<proteinExistence type="predicted"/>
<dbReference type="SUPFAM" id="SSF53756">
    <property type="entry name" value="UDP-Glycosyltransferase/glycogen phosphorylase"/>
    <property type="match status" value="1"/>
</dbReference>
<organism evidence="2">
    <name type="scientific">Desulfatirhabdium butyrativorans</name>
    <dbReference type="NCBI Taxonomy" id="340467"/>
    <lineage>
        <taxon>Bacteria</taxon>
        <taxon>Pseudomonadati</taxon>
        <taxon>Thermodesulfobacteriota</taxon>
        <taxon>Desulfobacteria</taxon>
        <taxon>Desulfobacterales</taxon>
        <taxon>Desulfatirhabdiaceae</taxon>
        <taxon>Desulfatirhabdium</taxon>
    </lineage>
</organism>
<gene>
    <name evidence="2" type="ORF">ENS29_03375</name>
</gene>
<dbReference type="InterPro" id="IPR007235">
    <property type="entry name" value="Glyco_trans_28_C"/>
</dbReference>
<accession>A0A7C4ML30</accession>
<feature type="domain" description="Glycosyl transferase family 28 C-terminal" evidence="1">
    <location>
        <begin position="248"/>
        <end position="364"/>
    </location>
</feature>
<sequence length="389" mass="44472">MYSHDTYGLGHIRRTMAIAEHLKGPNVNILILTGSPIVGRFSFSEQIDFVRIPGMIKKTNEEYLPLSIRIHPAHAVDIRKSIITATAKAFQPDLFIVDKEPLGLKKEVLPTLEWFRRCLPKTRTILGLRDIMDEAATVVSDWEKKGVYSILDRLYSEIWIYGNREIYDPVVEYDIPEAIGQKMIYTGYIPRKVPGPEVARKLRRKFGTREKEKVVLVTTGGGGDGYPVIDTYLSMIERFSCGTPIRSLIVTGPFMPLEERDDVHARAKRLGIRCWDFYAKMENLIAASDLVVCMGGYNTICEILSQKTLALVVPRENPRKEQLIRAMAMKNRQLVDYIPWSRMTPALMHEKITDLLCSPERYQNAIQDFSLTGLCIMRDRLALFQNSSR</sequence>